<protein>
    <submittedName>
        <fullName evidence="4">Isochorismatase family protein</fullName>
    </submittedName>
</protein>
<dbReference type="GO" id="GO:0016787">
    <property type="term" value="F:hydrolase activity"/>
    <property type="evidence" value="ECO:0007669"/>
    <property type="project" value="UniProtKB-KW"/>
</dbReference>
<evidence type="ECO:0000313" key="4">
    <source>
        <dbReference type="EMBL" id="TWF80416.1"/>
    </source>
</evidence>
<dbReference type="Proteomes" id="UP000321261">
    <property type="component" value="Unassembled WGS sequence"/>
</dbReference>
<dbReference type="PANTHER" id="PTHR43540:SF6">
    <property type="entry name" value="ISOCHORISMATASE-LIKE DOMAIN-CONTAINING PROTEIN"/>
    <property type="match status" value="1"/>
</dbReference>
<dbReference type="RefSeq" id="WP_170308686.1">
    <property type="nucleotide sequence ID" value="NZ_VIWU01000001.1"/>
</dbReference>
<dbReference type="Gene3D" id="3.40.50.850">
    <property type="entry name" value="Isochorismatase-like"/>
    <property type="match status" value="1"/>
</dbReference>
<evidence type="ECO:0000313" key="5">
    <source>
        <dbReference type="Proteomes" id="UP000321261"/>
    </source>
</evidence>
<dbReference type="AlphaFoldDB" id="A0A561SZX3"/>
<evidence type="ECO:0000259" key="3">
    <source>
        <dbReference type="Pfam" id="PF00857"/>
    </source>
</evidence>
<accession>A0A561SZX3</accession>
<evidence type="ECO:0000256" key="1">
    <source>
        <dbReference type="ARBA" id="ARBA00022801"/>
    </source>
</evidence>
<feature type="region of interest" description="Disordered" evidence="2">
    <location>
        <begin position="66"/>
        <end position="85"/>
    </location>
</feature>
<dbReference type="SUPFAM" id="SSF52499">
    <property type="entry name" value="Isochorismatase-like hydrolases"/>
    <property type="match status" value="1"/>
</dbReference>
<dbReference type="InterPro" id="IPR036380">
    <property type="entry name" value="Isochorismatase-like_sf"/>
</dbReference>
<dbReference type="Pfam" id="PF00857">
    <property type="entry name" value="Isochorismatase"/>
    <property type="match status" value="1"/>
</dbReference>
<dbReference type="InterPro" id="IPR050272">
    <property type="entry name" value="Isochorismatase-like_hydrls"/>
</dbReference>
<dbReference type="PANTHER" id="PTHR43540">
    <property type="entry name" value="PEROXYUREIDOACRYLATE/UREIDOACRYLATE AMIDOHYDROLASE-RELATED"/>
    <property type="match status" value="1"/>
</dbReference>
<dbReference type="EMBL" id="VIWU01000001">
    <property type="protein sequence ID" value="TWF80416.1"/>
    <property type="molecule type" value="Genomic_DNA"/>
</dbReference>
<dbReference type="InterPro" id="IPR000868">
    <property type="entry name" value="Isochorismatase-like_dom"/>
</dbReference>
<comment type="caution">
    <text evidence="4">The sequence shown here is derived from an EMBL/GenBank/DDBJ whole genome shotgun (WGS) entry which is preliminary data.</text>
</comment>
<organism evidence="4 5">
    <name type="scientific">Pseudonocardia hierapolitana</name>
    <dbReference type="NCBI Taxonomy" id="1128676"/>
    <lineage>
        <taxon>Bacteria</taxon>
        <taxon>Bacillati</taxon>
        <taxon>Actinomycetota</taxon>
        <taxon>Actinomycetes</taxon>
        <taxon>Pseudonocardiales</taxon>
        <taxon>Pseudonocardiaceae</taxon>
        <taxon>Pseudonocardia</taxon>
    </lineage>
</organism>
<proteinExistence type="predicted"/>
<keyword evidence="5" id="KW-1185">Reference proteome</keyword>
<feature type="domain" description="Isochorismatase-like" evidence="3">
    <location>
        <begin position="11"/>
        <end position="63"/>
    </location>
</feature>
<evidence type="ECO:0000256" key="2">
    <source>
        <dbReference type="SAM" id="MobiDB-lite"/>
    </source>
</evidence>
<gene>
    <name evidence="4" type="ORF">FHX44_116359</name>
</gene>
<reference evidence="4 5" key="1">
    <citation type="submission" date="2019-06" db="EMBL/GenBank/DDBJ databases">
        <title>Sequencing the genomes of 1000 actinobacteria strains.</title>
        <authorList>
            <person name="Klenk H.-P."/>
        </authorList>
    </citation>
    <scope>NUCLEOTIDE SEQUENCE [LARGE SCALE GENOMIC DNA]</scope>
    <source>
        <strain evidence="4 5">DSM 45671</strain>
    </source>
</reference>
<keyword evidence="1" id="KW-0378">Hydrolase</keyword>
<sequence length="85" mass="9026">MNAPVVDVGRTAVLVVDMQNDFVEVGAPLEFPEGRRMLPATQKVLDAARLRGMAVIYAAHVHRADAVGPGHPSDLYPPLAAGELP</sequence>
<name>A0A561SZX3_9PSEU</name>